<keyword evidence="5" id="KW-0812">Transmembrane</keyword>
<dbReference type="PROSITE" id="PS51450">
    <property type="entry name" value="LRR"/>
    <property type="match status" value="18"/>
</dbReference>
<dbReference type="InterPro" id="IPR008969">
    <property type="entry name" value="CarboxyPept-like_regulatory"/>
</dbReference>
<keyword evidence="5" id="KW-0472">Membrane</keyword>
<keyword evidence="5" id="KW-1133">Transmembrane helix</keyword>
<dbReference type="InterPro" id="IPR047589">
    <property type="entry name" value="DUF11_rpt"/>
</dbReference>
<feature type="compositionally biased region" description="Low complexity" evidence="4">
    <location>
        <begin position="2758"/>
        <end position="2780"/>
    </location>
</feature>
<dbReference type="SUPFAM" id="SSF49464">
    <property type="entry name" value="Carboxypeptidase regulatory domain-like"/>
    <property type="match status" value="1"/>
</dbReference>
<gene>
    <name evidence="7" type="ORF">J2S19_002706</name>
</gene>
<dbReference type="Gene3D" id="2.60.40.3710">
    <property type="match status" value="1"/>
</dbReference>
<dbReference type="InterPro" id="IPR050836">
    <property type="entry name" value="SDS22/Internalin_LRR"/>
</dbReference>
<dbReference type="InterPro" id="IPR025875">
    <property type="entry name" value="Leu-rich_rpt_4"/>
</dbReference>
<feature type="compositionally biased region" description="Acidic residues" evidence="4">
    <location>
        <begin position="2742"/>
        <end position="2757"/>
    </location>
</feature>
<dbReference type="InterPro" id="IPR013783">
    <property type="entry name" value="Ig-like_fold"/>
</dbReference>
<dbReference type="InterPro" id="IPR032812">
    <property type="entry name" value="SbsA_Ig"/>
</dbReference>
<protein>
    <submittedName>
        <fullName evidence="7">LPXTG-motif cell wall-anchored protein/uncharacterized repeat protein (TIGR01451 family)</fullName>
    </submittedName>
</protein>
<dbReference type="SMART" id="SM00365">
    <property type="entry name" value="LRR_SD22"/>
    <property type="match status" value="18"/>
</dbReference>
<keyword evidence="8" id="KW-1185">Reference proteome</keyword>
<evidence type="ECO:0000256" key="1">
    <source>
        <dbReference type="ARBA" id="ARBA00022614"/>
    </source>
</evidence>
<dbReference type="InterPro" id="IPR032675">
    <property type="entry name" value="LRR_dom_sf"/>
</dbReference>
<evidence type="ECO:0000313" key="7">
    <source>
        <dbReference type="EMBL" id="MDQ0231423.1"/>
    </source>
</evidence>
<feature type="compositionally biased region" description="Acidic residues" evidence="4">
    <location>
        <begin position="2716"/>
        <end position="2731"/>
    </location>
</feature>
<dbReference type="Gene3D" id="2.60.40.10">
    <property type="entry name" value="Immunoglobulins"/>
    <property type="match status" value="5"/>
</dbReference>
<dbReference type="EMBL" id="JAUSUD010000012">
    <property type="protein sequence ID" value="MDQ0231423.1"/>
    <property type="molecule type" value="Genomic_DNA"/>
</dbReference>
<dbReference type="SUPFAM" id="SSF49265">
    <property type="entry name" value="Fibronectin type III"/>
    <property type="match status" value="3"/>
</dbReference>
<dbReference type="Pfam" id="PF13205">
    <property type="entry name" value="Big_5"/>
    <property type="match status" value="1"/>
</dbReference>
<comment type="caution">
    <text evidence="7">The sequence shown here is derived from an EMBL/GenBank/DDBJ whole genome shotgun (WGS) entry which is preliminary data.</text>
</comment>
<dbReference type="InterPro" id="IPR036116">
    <property type="entry name" value="FN3_sf"/>
</dbReference>
<feature type="transmembrane region" description="Helical" evidence="5">
    <location>
        <begin position="3031"/>
        <end position="3051"/>
    </location>
</feature>
<dbReference type="RefSeq" id="WP_307342352.1">
    <property type="nucleotide sequence ID" value="NZ_JAUSUD010000012.1"/>
</dbReference>
<name>A0ABT9ZIP8_9BACI</name>
<dbReference type="NCBIfam" id="TIGR01451">
    <property type="entry name" value="B_ant_repeat"/>
    <property type="match status" value="1"/>
</dbReference>
<feature type="compositionally biased region" description="Basic and acidic residues" evidence="4">
    <location>
        <begin position="2803"/>
        <end position="2817"/>
    </location>
</feature>
<evidence type="ECO:0000256" key="4">
    <source>
        <dbReference type="SAM" id="MobiDB-lite"/>
    </source>
</evidence>
<keyword evidence="3" id="KW-0677">Repeat</keyword>
<dbReference type="SMART" id="SM00060">
    <property type="entry name" value="FN3"/>
    <property type="match status" value="6"/>
</dbReference>
<dbReference type="NCBIfam" id="TIGR01167">
    <property type="entry name" value="LPXTG_anchor"/>
    <property type="match status" value="1"/>
</dbReference>
<evidence type="ECO:0000256" key="5">
    <source>
        <dbReference type="SAM" id="Phobius"/>
    </source>
</evidence>
<dbReference type="SUPFAM" id="SSF49478">
    <property type="entry name" value="Cna protein B-type domain"/>
    <property type="match status" value="1"/>
</dbReference>
<dbReference type="InterPro" id="IPR001611">
    <property type="entry name" value="Leu-rich_rpt"/>
</dbReference>
<proteinExistence type="predicted"/>
<dbReference type="PROSITE" id="PS50853">
    <property type="entry name" value="FN3"/>
    <property type="match status" value="1"/>
</dbReference>
<dbReference type="Pfam" id="PF12799">
    <property type="entry name" value="LRR_4"/>
    <property type="match status" value="5"/>
</dbReference>
<feature type="domain" description="Fibronectin type-III" evidence="6">
    <location>
        <begin position="1433"/>
        <end position="1516"/>
    </location>
</feature>
<feature type="region of interest" description="Disordered" evidence="4">
    <location>
        <begin position="2691"/>
        <end position="2817"/>
    </location>
</feature>
<keyword evidence="1" id="KW-0433">Leucine-rich repeat</keyword>
<dbReference type="Gene3D" id="3.80.10.10">
    <property type="entry name" value="Ribonuclease Inhibitor"/>
    <property type="match status" value="6"/>
</dbReference>
<dbReference type="InterPro" id="IPR003591">
    <property type="entry name" value="Leu-rich_rpt_typical-subtyp"/>
</dbReference>
<dbReference type="PANTHER" id="PTHR46652">
    <property type="entry name" value="LEUCINE-RICH REPEAT AND IQ DOMAIN-CONTAINING PROTEIN 1-RELATED"/>
    <property type="match status" value="1"/>
</dbReference>
<dbReference type="SMART" id="SM00369">
    <property type="entry name" value="LRR_TYP"/>
    <property type="match status" value="11"/>
</dbReference>
<dbReference type="Gene3D" id="2.60.40.1120">
    <property type="entry name" value="Carboxypeptidase-like, regulatory domain"/>
    <property type="match status" value="1"/>
</dbReference>
<sequence length="3057" mass="341659">MKKYKWLNILAIFTIIFPLFSPFSAQKLAIAEEITPTEPSLQLLPIEVEGDSVRLTWIHYSNESGEAGTFELIKNGQTSQVEAVELEKTVQDEMVRSTYTYIDAEVESDVGYTYQVKGVEANQLVSNQQTIQFPVDVSGAEVNTESDPKQEEEQIQEMVDTEAEVVTEENPTETEATDNQQNNVTFEDENLERQIRHDLGLANDEPITKEKLADLTRLFVADSNVTSLEGLENAINLTNLTLSENNISDVSPLKELVNLEHLDLENNEITSIEPLKNLAVQTLFLSHNPITSLEALGEMDTLVYLMVDGTEIASIQELEQLEGLQEVYLTNTPSLEMNGQSAAYAVVQALENRGVYVEYDFAEGVPATIDVSAKQLNEDSNTISWTYSGTTVVSYYRVMTYNTDFNTSEHEYTVSGLEEGQTYDVTIQAYDENDQLITEVNHSFQHHPAPEGEIVSFADENLKNSVKAALGIYEREIYESDMEQLISLHASYQNITSLIGLEFAKNLESLSIYGNQITDLTPLKDLTNISYLDIERNEITSIEALANLTKLQTLWLDDNPIEDISTLAQFNNLTTLYLHYTEIDNIDVLLELDSLTYVSLTATNLSFEPGSADMNVIQELFKRNVRVDYTNNVDISIDMGQITKNSISLSWTTYSEDEYSYVLYLNGEEVASTKNNAYTFEGLTPETDYHIAIHVLNEENQVIDLLSVNATTEMELGEVVQFADNRLEKAVKDFLGIYDGDIYERNLQDITYLNLPEMNISDLTGLEHATNLESLYVWNNNITDVTPLQNLTKLMYVDISDNNITDINPLSGLTNIEQLTLNGNDIQDISSLSQLEHLKHLSFEHTNVDDISALLEMENLESVYMENLSTDISSEMYEVIQTLQSQDVYVSYTNPYENFPIWLDAKTESLIRISWSLYDESPSRFAIYLNNKKIEDINNWQYEFTGLDAKTSYTIRVDALDESGNVLRSHPITVKTDEAPSGKVVDIPDSELKNIIMNHLGIYGRDVYESDMNKLDYLNIYEATINDLTGLEYAKNLESLSIQNSGITNIEPLKGLVNLRHLDLANNEVKDLTPLSSLINLEYLWISNNPIENINALNTLENLYGLDITYTNVEDITILPTLPSLSWVALYGSKVDLDRNSDDWSIIEQLQDDHVDVEYEYHTINSLDIYATEDSATINWAYQSDVERLGSYRISIENGETFTIDKEITEYVLKDLEADTGYYVEIAALDEAGEVLAYTNTYFHTLGEPTGEKIEFKDKTLEEALKRELYLTHRDLYTGDLEQVTGLSLGYEGITELTGLESAVNLEFLYLSGNQITDISVLKSLENLHDLYIDNNNIKNIEALAQLTNLVNVSIAYNPIETITDFELLQKLEYIDTSDTLIDDIQVLANLPVLKYVYLYNLPNVDLSADSENRSVIKSLLERDVEVSYSYSTIIDIGLETVTDNSIAIQWSYTGIEEVDEYVVYFEGEEVSRGLETSFVFENLAPSTEYYFEIIAFNKDGFDIGSTTYYVMTNEPPATGEVVTFKDENLEAAIRNTLYIYDRDIRTSDMENLTYLYLSNVAGVSNLSGLEYAINLYTLDAAFNEIESVEPLKDLQALQSLTLWGNPVADISPLANLTSLTHLDLDDTAVSSVDSLSKLVNLETLYLANNDVNDIAALESLTNLDYLNISGNPIDFAEGTASYNVLNSLMNQGTYVYYDQQFDMVDSYVYVNEVRDTTAAIEWGIELEASEIESVGVYVNDAYIELPKEAYASYTLEQLVANKEYEVMLEVVAVNGSHYTSWTSFRTERSLEELTTASFEATIKDEINLTGLEFTIEGIEASNQDIFYYGNLAKDGQFRKGYRTNNEFNLPYGKYEVIVHGQGIIKSKIEEVEITKDASYPISIALESIEKEIGEAIIKVVDENGEPITELESLSLYSPSIYQAFDYSVGSYYEWGITNANGEYTIADFVYADDYYVNIGAEGYKPFYNEASISKENNELTITLKQGAKLELEVIDANTGAALGATYNVYGNQSYAYGEVQAGSYTIGGLEEENLTVEVSMEGYQTETLNVTKSDFVDKKADLGIVELQREKFIEGKLYKADRTTPATYVYVYLYDEQGNYAGSTRTDTSGYFKLRNVEAGKYTLKTEDYYLPNIEAKVNTDESYYTFYLEEKQEGSFSGDGNLFASSTRTVVPGKTIKYRFDYKNNGDEAVDDASFKIELPDGVTLVKESILVNGEPAVYNKGLDLPEVAAGATGEVTFEATVVAEYTSPVVAANAVLETNGQQFVKSASTNVLFVTINAPKKTATSTIKVYGEAKAGGNVTVEVYDGTVKLASTKVSGRWWYADVALPVKKGEESSHRLYAKIIDGETSNVTEHVEVAYEPSIPTLEDVTIQAGWNKDIKPNPYTGIATFAITEFTQVDFELKFDKHVEKAKIHFIGKEYELSSEDGLHFTGYIPGDWSSYGEQLMEIEFDGIKIPLMEVIVLIDPSGYVFEGSIDNKLSGVTAVVEEKQNNVWKNWNAQNFGQINPQVTGEDGRYGWDVPQGQWRVIFSKDGYSTHISRIVTVPPPETELNVPLIREDDPIVTAVTPANKSADAAVDNSISVEFDRLMNQEHVNENIQVINKATGKTIEGSFTYENLSGYKTQKRADGYIDYVEDSTKKLSSWFEFTPTEPLANDTTYQIVIKAEMADYDGKTLGEDYATEFTTAVAVEEPDAGETPGEGTDEPDAGETPGEGTEEPDTGETPDEGTDEPGKGETPGEGTDEPDTGETPDEGTDEPGTVETPGEGTEEPGTGETPNEGTDEPDAGDKPDDGTAKPQPGEEIEKPADEQEQDHNKSEGLIENVSAFEKQDDIYVYHKAGDTFTIKAAVLDKLDNNSKIQLTNGNVKALIPVALMKNRADATFTFGDVTQHVANKNNDALTELIDFTLLVDGKQITNFASTPITLTFNVNPSEINNWDHLRVYYINENGDKAEEIETSFNLSTNEVYATVTHFSVYGVFEVNSATPVEDTQTPDADKATNTDKTQTIDKVHPVKQDTEKQTELPNTSTNMFNLILLGFIILLIGTAIVFIQKRKNA</sequence>
<dbReference type="Proteomes" id="UP001234495">
    <property type="component" value="Unassembled WGS sequence"/>
</dbReference>
<evidence type="ECO:0000259" key="6">
    <source>
        <dbReference type="PROSITE" id="PS50853"/>
    </source>
</evidence>
<reference evidence="7 8" key="1">
    <citation type="submission" date="2023-07" db="EMBL/GenBank/DDBJ databases">
        <title>Genomic Encyclopedia of Type Strains, Phase IV (KMG-IV): sequencing the most valuable type-strain genomes for metagenomic binning, comparative biology and taxonomic classification.</title>
        <authorList>
            <person name="Goeker M."/>
        </authorList>
    </citation>
    <scope>NUCLEOTIDE SEQUENCE [LARGE SCALE GENOMIC DNA]</scope>
    <source>
        <strain evidence="7 8">DSM 29005</strain>
    </source>
</reference>
<evidence type="ECO:0000256" key="2">
    <source>
        <dbReference type="ARBA" id="ARBA00022729"/>
    </source>
</evidence>
<dbReference type="Pfam" id="PF13855">
    <property type="entry name" value="LRR_8"/>
    <property type="match status" value="1"/>
</dbReference>
<accession>A0ABT9ZIP8</accession>
<dbReference type="PANTHER" id="PTHR46652:SF3">
    <property type="entry name" value="LEUCINE-RICH REPEAT-CONTAINING PROTEIN 9"/>
    <property type="match status" value="1"/>
</dbReference>
<dbReference type="InterPro" id="IPR003961">
    <property type="entry name" value="FN3_dom"/>
</dbReference>
<dbReference type="CDD" id="cd00063">
    <property type="entry name" value="FN3"/>
    <property type="match status" value="3"/>
</dbReference>
<keyword evidence="2" id="KW-0732">Signal</keyword>
<organism evidence="7 8">
    <name type="scientific">Metabacillus malikii</name>
    <dbReference type="NCBI Taxonomy" id="1504265"/>
    <lineage>
        <taxon>Bacteria</taxon>
        <taxon>Bacillati</taxon>
        <taxon>Bacillota</taxon>
        <taxon>Bacilli</taxon>
        <taxon>Bacillales</taxon>
        <taxon>Bacillaceae</taxon>
        <taxon>Metabacillus</taxon>
    </lineage>
</organism>
<dbReference type="Pfam" id="PF00041">
    <property type="entry name" value="fn3"/>
    <property type="match status" value="3"/>
</dbReference>
<evidence type="ECO:0000256" key="3">
    <source>
        <dbReference type="ARBA" id="ARBA00022737"/>
    </source>
</evidence>
<evidence type="ECO:0000313" key="8">
    <source>
        <dbReference type="Proteomes" id="UP001234495"/>
    </source>
</evidence>
<dbReference type="SUPFAM" id="SSF52058">
    <property type="entry name" value="L domain-like"/>
    <property type="match status" value="2"/>
</dbReference>